<name>A0A8E2RSE7_9BURK</name>
<dbReference type="Proteomes" id="UP000237686">
    <property type="component" value="Unassembled WGS sequence"/>
</dbReference>
<keyword evidence="1" id="KW-1133">Transmembrane helix</keyword>
<proteinExistence type="predicted"/>
<gene>
    <name evidence="2" type="ORF">C6P98_23465</name>
</gene>
<evidence type="ECO:0000313" key="3">
    <source>
        <dbReference type="Proteomes" id="UP000237686"/>
    </source>
</evidence>
<comment type="caution">
    <text evidence="2">The sequence shown here is derived from an EMBL/GenBank/DDBJ whole genome shotgun (WGS) entry which is preliminary data.</text>
</comment>
<accession>A0A8E2RSE7</accession>
<keyword evidence="1" id="KW-0812">Transmembrane</keyword>
<reference evidence="2 3" key="1">
    <citation type="submission" date="2018-03" db="EMBL/GenBank/DDBJ databases">
        <authorList>
            <person name="Nguyen K."/>
            <person name="Fouts D."/>
            <person name="Sutton G."/>
        </authorList>
    </citation>
    <scope>NUCLEOTIDE SEQUENCE [LARGE SCALE GENOMIC DNA]</scope>
    <source>
        <strain evidence="2 3">AU17135</strain>
    </source>
</reference>
<evidence type="ECO:0000256" key="1">
    <source>
        <dbReference type="SAM" id="Phobius"/>
    </source>
</evidence>
<feature type="transmembrane region" description="Helical" evidence="1">
    <location>
        <begin position="96"/>
        <end position="120"/>
    </location>
</feature>
<evidence type="ECO:0000313" key="2">
    <source>
        <dbReference type="EMBL" id="PRF19676.1"/>
    </source>
</evidence>
<protein>
    <submittedName>
        <fullName evidence="2">Uncharacterized protein</fullName>
    </submittedName>
</protein>
<dbReference type="AlphaFoldDB" id="A0A8E2RSE7"/>
<keyword evidence="1" id="KW-0472">Membrane</keyword>
<sequence length="172" mass="18187">MLAPAPACFYLLKAALASSGLLRPAPACSGLLRPAPACSGLLRPAPVCSGLLRSAPVCSDLLCPAAAQFSPPRSQHASGAPRPPAAPSSVPSPVHLAFFALCLVFLVTSFSLISTLKAVICGYSPVIRPAFTNGFYYTIAINLNIPEPERWAPPFATWRGRQRFRSAPCRAR</sequence>
<organism evidence="2 3">
    <name type="scientific">Burkholderia multivorans</name>
    <dbReference type="NCBI Taxonomy" id="87883"/>
    <lineage>
        <taxon>Bacteria</taxon>
        <taxon>Pseudomonadati</taxon>
        <taxon>Pseudomonadota</taxon>
        <taxon>Betaproteobacteria</taxon>
        <taxon>Burkholderiales</taxon>
        <taxon>Burkholderiaceae</taxon>
        <taxon>Burkholderia</taxon>
        <taxon>Burkholderia cepacia complex</taxon>
    </lineage>
</organism>
<dbReference type="EMBL" id="PVFZ01000061">
    <property type="protein sequence ID" value="PRF19676.1"/>
    <property type="molecule type" value="Genomic_DNA"/>
</dbReference>